<feature type="binding site" evidence="15">
    <location>
        <position position="612"/>
    </location>
    <ligand>
        <name>ATP</name>
        <dbReference type="ChEBI" id="CHEBI:30616"/>
    </ligand>
</feature>
<protein>
    <recommendedName>
        <fullName evidence="15 16">Protein translocase subunit SecA</fullName>
        <ecNumber evidence="15">7.4.2.8</ecNumber>
    </recommendedName>
</protein>
<dbReference type="InterPro" id="IPR036266">
    <property type="entry name" value="SecA_Wing/Scaffold_sf"/>
</dbReference>
<dbReference type="PROSITE" id="PS01312">
    <property type="entry name" value="SECA"/>
    <property type="match status" value="1"/>
</dbReference>
<dbReference type="FunFam" id="3.40.50.300:FF:000113">
    <property type="entry name" value="Preprotein translocase subunit SecA"/>
    <property type="match status" value="1"/>
</dbReference>
<dbReference type="NCBIfam" id="TIGR00963">
    <property type="entry name" value="secA"/>
    <property type="match status" value="1"/>
</dbReference>
<dbReference type="SMART" id="SM00957">
    <property type="entry name" value="SecA_DEAD"/>
    <property type="match status" value="1"/>
</dbReference>
<dbReference type="InterPro" id="IPR011130">
    <property type="entry name" value="SecA_preprotein_X-link_dom"/>
</dbReference>
<evidence type="ECO:0000256" key="4">
    <source>
        <dbReference type="ARBA" id="ARBA00022448"/>
    </source>
</evidence>
<comment type="cofactor">
    <cofactor evidence="1">
        <name>Zn(2+)</name>
        <dbReference type="ChEBI" id="CHEBI:29105"/>
    </cofactor>
</comment>
<evidence type="ECO:0000256" key="11">
    <source>
        <dbReference type="ARBA" id="ARBA00022927"/>
    </source>
</evidence>
<dbReference type="CDD" id="cd18803">
    <property type="entry name" value="SF2_C_secA"/>
    <property type="match status" value="1"/>
</dbReference>
<comment type="subcellular location">
    <subcellularLocation>
        <location evidence="15">Cell membrane</location>
        <topology evidence="15">Peripheral membrane protein</topology>
        <orientation evidence="15">Cytoplasmic side</orientation>
    </subcellularLocation>
    <subcellularLocation>
        <location evidence="15">Cytoplasm</location>
    </subcellularLocation>
    <subcellularLocation>
        <location evidence="2">Membrane</location>
        <topology evidence="2">Peripheral membrane protein</topology>
    </subcellularLocation>
    <text evidence="15">Distribution is 50-50.</text>
</comment>
<keyword evidence="8 15" id="KW-0547">Nucleotide-binding</keyword>
<dbReference type="Pfam" id="PF07517">
    <property type="entry name" value="SecA_DEAD"/>
    <property type="match status" value="1"/>
</dbReference>
<organism evidence="20">
    <name type="scientific">candidate division WOR-3 bacterium</name>
    <dbReference type="NCBI Taxonomy" id="2052148"/>
    <lineage>
        <taxon>Bacteria</taxon>
        <taxon>Bacteria division WOR-3</taxon>
    </lineage>
</organism>
<dbReference type="EMBL" id="DTMQ01000017">
    <property type="protein sequence ID" value="HGE98981.1"/>
    <property type="molecule type" value="Genomic_DNA"/>
</dbReference>
<keyword evidence="7" id="KW-0479">Metal-binding</keyword>
<dbReference type="InterPro" id="IPR004027">
    <property type="entry name" value="SEC_C_motif"/>
</dbReference>
<feature type="domain" description="Helicase ATP-binding" evidence="17">
    <location>
        <begin position="101"/>
        <end position="259"/>
    </location>
</feature>
<dbReference type="PANTHER" id="PTHR30612">
    <property type="entry name" value="SECA INNER MEMBRANE COMPONENT OF SEC PROTEIN SECRETION SYSTEM"/>
    <property type="match status" value="1"/>
</dbReference>
<dbReference type="HAMAP" id="MF_01382">
    <property type="entry name" value="SecA"/>
    <property type="match status" value="1"/>
</dbReference>
<dbReference type="InterPro" id="IPR011116">
    <property type="entry name" value="SecA_Wing/Scaffold"/>
</dbReference>
<comment type="subunit">
    <text evidence="15">Monomer and homodimer. Part of the essential Sec protein translocation apparatus which comprises SecA, SecYEG and auxiliary proteins SecDF. Other proteins may also be involved.</text>
</comment>
<dbReference type="PROSITE" id="PS51194">
    <property type="entry name" value="HELICASE_CTER"/>
    <property type="match status" value="1"/>
</dbReference>
<dbReference type="GO" id="GO:0005524">
    <property type="term" value="F:ATP binding"/>
    <property type="evidence" value="ECO:0007669"/>
    <property type="project" value="UniProtKB-UniRule"/>
</dbReference>
<dbReference type="SUPFAM" id="SSF81886">
    <property type="entry name" value="Helical scaffold and wing domains of SecA"/>
    <property type="match status" value="1"/>
</dbReference>
<dbReference type="SMART" id="SM00958">
    <property type="entry name" value="SecA_PP_bind"/>
    <property type="match status" value="1"/>
</dbReference>
<feature type="domain" description="SecA family profile" evidence="19">
    <location>
        <begin position="2"/>
        <end position="718"/>
    </location>
</feature>
<name>A0A7C3UW84_UNCW3</name>
<keyword evidence="10 15" id="KW-0067">ATP-binding</keyword>
<dbReference type="InterPro" id="IPR044722">
    <property type="entry name" value="SecA_SF2_C"/>
</dbReference>
<dbReference type="SUPFAM" id="SSF81767">
    <property type="entry name" value="Pre-protein crosslinking domain of SecA"/>
    <property type="match status" value="1"/>
</dbReference>
<dbReference type="GO" id="GO:0043952">
    <property type="term" value="P:protein transport by the Sec complex"/>
    <property type="evidence" value="ECO:0007669"/>
    <property type="project" value="UniProtKB-ARBA"/>
</dbReference>
<dbReference type="InterPro" id="IPR036670">
    <property type="entry name" value="SecA_X-link_sf"/>
</dbReference>
<keyword evidence="13 15" id="KW-0811">Translocation</keyword>
<gene>
    <name evidence="15 20" type="primary">secA</name>
    <name evidence="20" type="ORF">ENX07_02765</name>
</gene>
<evidence type="ECO:0000256" key="14">
    <source>
        <dbReference type="ARBA" id="ARBA00023136"/>
    </source>
</evidence>
<comment type="similarity">
    <text evidence="3 15 16">Belongs to the SecA family.</text>
</comment>
<keyword evidence="14 15" id="KW-0472">Membrane</keyword>
<dbReference type="GO" id="GO:0005886">
    <property type="term" value="C:plasma membrane"/>
    <property type="evidence" value="ECO:0007669"/>
    <property type="project" value="UniProtKB-SubCell"/>
</dbReference>
<dbReference type="Gene3D" id="1.10.3060.10">
    <property type="entry name" value="Helical scaffold and wing domains of SecA"/>
    <property type="match status" value="1"/>
</dbReference>
<dbReference type="GO" id="GO:0008564">
    <property type="term" value="F:protein-exporting ATPase activity"/>
    <property type="evidence" value="ECO:0007669"/>
    <property type="project" value="UniProtKB-EC"/>
</dbReference>
<comment type="caution">
    <text evidence="20">The sequence shown here is derived from an EMBL/GenBank/DDBJ whole genome shotgun (WGS) entry which is preliminary data.</text>
</comment>
<sequence>MLTIVKKLFGTKNERELKRLWPLVAKINETWESLKNLRNEDFPKKTEDFIQRVKEGESLDEIMIEAYALVKEACRRLLGKKWLVCDIEITWDMVPFDCQLLGAIVLHEGKIAEMKTGEGKTLVATMPLYLNALTKRGVHLVTVNDYLARRDREWMGPIYEFLGLSVGCIQMGMTPEERKPQYNCDITYGTNNEFGFDYLRDNMVLRWEDKVQRGHYYAIIDEVDSILIDEARTPLIISGPVEATEKRFDTLTPAVRELYNRQTILVNRIVEEAKRLLKEGKEKEAGIKFLQAKRGSPKNTQLLKAEREAEIKKLIEKTELEFLRDKKFHLIDEELYYVTDEKDHTIRLTEIGEKFLCERFKDPNFFVIPDLDAELKRVDSDEKLSPREKVFYKEKVFENYAKKSERLEAIRALLKAFDHFKRDVDYIIQDGKVVIVDEFTGRLMPGRRFSDGIHQALEAKEGVRVQEETQTFATITLQNYFRMYEKLAGMTGTAATEAQEFYHIYKLDVVEIPTNKPVRRIDYPDIIYKTKTEKFKAIIDEIEKWHKVGRPILVGTTSVETSEILSRMLKRRGINHEVLNARHHQREAEIVAKAGRKYAVTIATNMAGRGTDIKLEPGVVKGEECYINSPNGGRCSYWEEEPGRCLKECPCGLYIIGTERHEARRIDNQLRGRSGRQGDPGSSRFFLSLEDDLMRLFGSDRMVEIMERFGQKEMEPLQHPLVSKAIANAQKRVEIRNFEIRKHLLEFDDVMNKQREVIYHLRDQYLKGENLKEAFMESAQFVIDELLGKYANDKDPALWNWNGLKGEFGLIFLADFSISESEITKMKREVLKEKLLQIAEERFNQRKEEIGEAFTDFFRYVFLRSIDTHWRDHLYSIDLLREGINWVAYGQKDPLLEYKQESFSLFQETLASFHRESLTIFFRAEIETREKGKPRPPLRAYKPVLTATPGERPIEEKVSVRTSPRVGRNDPCPCGSGKKYKKCCGKNL</sequence>
<evidence type="ECO:0000256" key="8">
    <source>
        <dbReference type="ARBA" id="ARBA00022741"/>
    </source>
</evidence>
<dbReference type="CDD" id="cd17928">
    <property type="entry name" value="DEXDc_SecA"/>
    <property type="match status" value="1"/>
</dbReference>
<dbReference type="Pfam" id="PF07516">
    <property type="entry name" value="SecA_SW"/>
    <property type="match status" value="1"/>
</dbReference>
<dbReference type="GO" id="GO:0065002">
    <property type="term" value="P:intracellular protein transmembrane transport"/>
    <property type="evidence" value="ECO:0007669"/>
    <property type="project" value="UniProtKB-UniRule"/>
</dbReference>
<feature type="domain" description="Helicase C-terminal" evidence="18">
    <location>
        <begin position="534"/>
        <end position="722"/>
    </location>
</feature>
<evidence type="ECO:0000256" key="15">
    <source>
        <dbReference type="HAMAP-Rule" id="MF_01382"/>
    </source>
</evidence>
<feature type="binding site" evidence="15">
    <location>
        <begin position="117"/>
        <end position="121"/>
    </location>
    <ligand>
        <name>ATP</name>
        <dbReference type="ChEBI" id="CHEBI:30616"/>
    </ligand>
</feature>
<comment type="function">
    <text evidence="15">Part of the Sec protein translocase complex. Interacts with the SecYEG preprotein conducting channel. Has a central role in coupling the hydrolysis of ATP to the transfer of proteins into and across the cell membrane, serving as an ATP-driven molecular motor driving the stepwise translocation of polypeptide chains across the membrane.</text>
</comment>
<evidence type="ECO:0000256" key="7">
    <source>
        <dbReference type="ARBA" id="ARBA00022723"/>
    </source>
</evidence>
<feature type="binding site" evidence="15">
    <location>
        <position position="99"/>
    </location>
    <ligand>
        <name>ATP</name>
        <dbReference type="ChEBI" id="CHEBI:30616"/>
    </ligand>
</feature>
<evidence type="ECO:0000313" key="20">
    <source>
        <dbReference type="EMBL" id="HGE98981.1"/>
    </source>
</evidence>
<dbReference type="InterPro" id="IPR014018">
    <property type="entry name" value="SecA_motor_DEAD"/>
</dbReference>
<keyword evidence="5 15" id="KW-1003">Cell membrane</keyword>
<dbReference type="SUPFAM" id="SSF52540">
    <property type="entry name" value="P-loop containing nucleoside triphosphate hydrolases"/>
    <property type="match status" value="2"/>
</dbReference>
<dbReference type="EC" id="7.4.2.8" evidence="15"/>
<comment type="catalytic activity">
    <reaction evidence="15">
        <text>ATP + H2O + cellular proteinSide 1 = ADP + phosphate + cellular proteinSide 2.</text>
        <dbReference type="EC" id="7.4.2.8"/>
    </reaction>
</comment>
<dbReference type="PROSITE" id="PS51192">
    <property type="entry name" value="HELICASE_ATP_BIND_1"/>
    <property type="match status" value="1"/>
</dbReference>
<keyword evidence="4 15" id="KW-0813">Transport</keyword>
<dbReference type="Gene3D" id="3.90.1440.10">
    <property type="entry name" value="SecA, preprotein cross-linking domain"/>
    <property type="match status" value="1"/>
</dbReference>
<keyword evidence="12 15" id="KW-1278">Translocase</keyword>
<dbReference type="InterPro" id="IPR027417">
    <property type="entry name" value="P-loop_NTPase"/>
</dbReference>
<dbReference type="InterPro" id="IPR014001">
    <property type="entry name" value="Helicase_ATP-bd"/>
</dbReference>
<evidence type="ECO:0000256" key="1">
    <source>
        <dbReference type="ARBA" id="ARBA00001947"/>
    </source>
</evidence>
<accession>A0A7C3UW84</accession>
<dbReference type="InterPro" id="IPR011115">
    <property type="entry name" value="SecA_DEAD"/>
</dbReference>
<proteinExistence type="inferred from homology"/>
<evidence type="ECO:0000259" key="18">
    <source>
        <dbReference type="PROSITE" id="PS51194"/>
    </source>
</evidence>
<dbReference type="GO" id="GO:0005829">
    <property type="term" value="C:cytosol"/>
    <property type="evidence" value="ECO:0007669"/>
    <property type="project" value="TreeGrafter"/>
</dbReference>
<evidence type="ECO:0000256" key="13">
    <source>
        <dbReference type="ARBA" id="ARBA00023010"/>
    </source>
</evidence>
<evidence type="ECO:0000256" key="3">
    <source>
        <dbReference type="ARBA" id="ARBA00007650"/>
    </source>
</evidence>
<dbReference type="NCBIfam" id="NF009538">
    <property type="entry name" value="PRK12904.1"/>
    <property type="match status" value="1"/>
</dbReference>
<dbReference type="Pfam" id="PF02810">
    <property type="entry name" value="SEC-C"/>
    <property type="match status" value="1"/>
</dbReference>
<evidence type="ECO:0000256" key="12">
    <source>
        <dbReference type="ARBA" id="ARBA00022967"/>
    </source>
</evidence>
<evidence type="ECO:0000256" key="5">
    <source>
        <dbReference type="ARBA" id="ARBA00022475"/>
    </source>
</evidence>
<evidence type="ECO:0000259" key="17">
    <source>
        <dbReference type="PROSITE" id="PS51192"/>
    </source>
</evidence>
<dbReference type="PANTHER" id="PTHR30612:SF0">
    <property type="entry name" value="CHLOROPLAST PROTEIN-TRANSPORTING ATPASE"/>
    <property type="match status" value="1"/>
</dbReference>
<evidence type="ECO:0000256" key="10">
    <source>
        <dbReference type="ARBA" id="ARBA00022840"/>
    </source>
</evidence>
<dbReference type="Gene3D" id="3.40.50.300">
    <property type="entry name" value="P-loop containing nucleotide triphosphate hydrolases"/>
    <property type="match status" value="3"/>
</dbReference>
<reference evidence="20" key="1">
    <citation type="journal article" date="2020" name="mSystems">
        <title>Genome- and Community-Level Interaction Insights into Carbon Utilization and Element Cycling Functions of Hydrothermarchaeota in Hydrothermal Sediment.</title>
        <authorList>
            <person name="Zhou Z."/>
            <person name="Liu Y."/>
            <person name="Xu W."/>
            <person name="Pan J."/>
            <person name="Luo Z.H."/>
            <person name="Li M."/>
        </authorList>
    </citation>
    <scope>NUCLEOTIDE SEQUENCE [LARGE SCALE GENOMIC DNA]</scope>
    <source>
        <strain evidence="20">SpSt-906</strain>
    </source>
</reference>
<dbReference type="Pfam" id="PF21090">
    <property type="entry name" value="P-loop_SecA"/>
    <property type="match status" value="1"/>
</dbReference>
<keyword evidence="9" id="KW-0862">Zinc</keyword>
<dbReference type="Pfam" id="PF01043">
    <property type="entry name" value="SecA_PP_bind"/>
    <property type="match status" value="1"/>
</dbReference>
<dbReference type="FunFam" id="3.40.50.300:FF:000246">
    <property type="entry name" value="Preprotein translocase subunit SecA"/>
    <property type="match status" value="1"/>
</dbReference>
<dbReference type="PROSITE" id="PS51196">
    <property type="entry name" value="SECA_MOTOR_DEAD"/>
    <property type="match status" value="1"/>
</dbReference>
<evidence type="ECO:0000259" key="19">
    <source>
        <dbReference type="PROSITE" id="PS51196"/>
    </source>
</evidence>
<keyword evidence="11 15" id="KW-0653">Protein transport</keyword>
<dbReference type="InterPro" id="IPR000185">
    <property type="entry name" value="SecA"/>
</dbReference>
<dbReference type="GO" id="GO:0006605">
    <property type="term" value="P:protein targeting"/>
    <property type="evidence" value="ECO:0007669"/>
    <property type="project" value="UniProtKB-UniRule"/>
</dbReference>
<dbReference type="GO" id="GO:0046872">
    <property type="term" value="F:metal ion binding"/>
    <property type="evidence" value="ECO:0007669"/>
    <property type="project" value="UniProtKB-KW"/>
</dbReference>
<dbReference type="GO" id="GO:0017038">
    <property type="term" value="P:protein import"/>
    <property type="evidence" value="ECO:0007669"/>
    <property type="project" value="InterPro"/>
</dbReference>
<dbReference type="InterPro" id="IPR020937">
    <property type="entry name" value="SecA_CS"/>
</dbReference>
<evidence type="ECO:0000256" key="6">
    <source>
        <dbReference type="ARBA" id="ARBA00022490"/>
    </source>
</evidence>
<evidence type="ECO:0000256" key="2">
    <source>
        <dbReference type="ARBA" id="ARBA00004170"/>
    </source>
</evidence>
<dbReference type="AlphaFoldDB" id="A0A7C3UW84"/>
<keyword evidence="6 15" id="KW-0963">Cytoplasm</keyword>
<dbReference type="PRINTS" id="PR00906">
    <property type="entry name" value="SECA"/>
</dbReference>
<dbReference type="InterPro" id="IPR001650">
    <property type="entry name" value="Helicase_C-like"/>
</dbReference>
<dbReference type="GO" id="GO:0031522">
    <property type="term" value="C:cell envelope Sec protein transport complex"/>
    <property type="evidence" value="ECO:0007669"/>
    <property type="project" value="TreeGrafter"/>
</dbReference>
<evidence type="ECO:0000256" key="16">
    <source>
        <dbReference type="RuleBase" id="RU003874"/>
    </source>
</evidence>
<evidence type="ECO:0000256" key="9">
    <source>
        <dbReference type="ARBA" id="ARBA00022833"/>
    </source>
</evidence>